<dbReference type="EMBL" id="JAZAVJ010000177">
    <property type="protein sequence ID" value="KAK7408687.1"/>
    <property type="molecule type" value="Genomic_DNA"/>
</dbReference>
<protein>
    <submittedName>
        <fullName evidence="1">Uncharacterized protein</fullName>
    </submittedName>
</protein>
<gene>
    <name evidence="1" type="ORF">QQX98_009155</name>
</gene>
<organism evidence="1 2">
    <name type="scientific">Neonectria punicea</name>
    <dbReference type="NCBI Taxonomy" id="979145"/>
    <lineage>
        <taxon>Eukaryota</taxon>
        <taxon>Fungi</taxon>
        <taxon>Dikarya</taxon>
        <taxon>Ascomycota</taxon>
        <taxon>Pezizomycotina</taxon>
        <taxon>Sordariomycetes</taxon>
        <taxon>Hypocreomycetidae</taxon>
        <taxon>Hypocreales</taxon>
        <taxon>Nectriaceae</taxon>
        <taxon>Neonectria</taxon>
    </lineage>
</organism>
<accession>A0ABR1GT76</accession>
<evidence type="ECO:0000313" key="2">
    <source>
        <dbReference type="Proteomes" id="UP001498476"/>
    </source>
</evidence>
<comment type="caution">
    <text evidence="1">The sequence shown here is derived from an EMBL/GenBank/DDBJ whole genome shotgun (WGS) entry which is preliminary data.</text>
</comment>
<evidence type="ECO:0000313" key="1">
    <source>
        <dbReference type="EMBL" id="KAK7408687.1"/>
    </source>
</evidence>
<dbReference type="Proteomes" id="UP001498476">
    <property type="component" value="Unassembled WGS sequence"/>
</dbReference>
<reference evidence="1 2" key="1">
    <citation type="journal article" date="2025" name="Microbiol. Resour. Announc.">
        <title>Draft genome sequences for Neonectria magnoliae and Neonectria punicea, canker pathogens of Liriodendron tulipifera and Acer saccharum in West Virginia.</title>
        <authorList>
            <person name="Petronek H.M."/>
            <person name="Kasson M.T."/>
            <person name="Metheny A.M."/>
            <person name="Stauder C.M."/>
            <person name="Lovett B."/>
            <person name="Lynch S.C."/>
            <person name="Garnas J.R."/>
            <person name="Kasson L.R."/>
            <person name="Stajich J.E."/>
        </authorList>
    </citation>
    <scope>NUCLEOTIDE SEQUENCE [LARGE SCALE GENOMIC DNA]</scope>
    <source>
        <strain evidence="1 2">NRRL 64653</strain>
    </source>
</reference>
<proteinExistence type="predicted"/>
<keyword evidence="2" id="KW-1185">Reference proteome</keyword>
<name>A0ABR1GT76_9HYPO</name>
<sequence>MAPSDIDLASFDSLDPEELTDAFLLNRDDADESELMDVENDFSNWLNIMTSYRMNNKDLYKTELPEMVKTGKRISDSLFQKTEDALSVQRETEFRNFWSQLASIQMDDRESKTIEEHFSELSISCYENHKLVAKLESEHRVFVLHWMLFHPMDTSFNKEDYILEIAKEAMIGQADAKRNANESIRKLRTLAKTIPSGLQYTRLLYKEHFYRKEKVVARH</sequence>